<sequence length="129" mass="13704">MPMRHSSQNGSISIETALVLPFLVAVVISVSEAATMLHTYFTVQEAARVAARDAIRTGSVSNVESLVNSITQELPPSNLQVFKSIDSVAKTATVEVRYAYQPNAGSGALLEALNNGPFTLASKVVMPLQ</sequence>
<dbReference type="InterPro" id="IPR012495">
    <property type="entry name" value="TadE-like_dom"/>
</dbReference>
<evidence type="ECO:0000313" key="2">
    <source>
        <dbReference type="EMBL" id="HGG93423.1"/>
    </source>
</evidence>
<name>A0A7C4AI89_9BACT</name>
<proteinExistence type="predicted"/>
<protein>
    <submittedName>
        <fullName evidence="2">Pilus assembly protein</fullName>
    </submittedName>
</protein>
<dbReference type="EMBL" id="DSRP01000750">
    <property type="protein sequence ID" value="HGG93423.1"/>
    <property type="molecule type" value="Genomic_DNA"/>
</dbReference>
<accession>A0A7C4AI89</accession>
<gene>
    <name evidence="2" type="ORF">ENR59_10805</name>
</gene>
<feature type="domain" description="TadE-like" evidence="1">
    <location>
        <begin position="10"/>
        <end position="52"/>
    </location>
</feature>
<dbReference type="AlphaFoldDB" id="A0A7C4AI89"/>
<reference evidence="2" key="1">
    <citation type="journal article" date="2020" name="mSystems">
        <title>Genome- and Community-Level Interaction Insights into Carbon Utilization and Element Cycling Functions of Hydrothermarchaeota in Hydrothermal Sediment.</title>
        <authorList>
            <person name="Zhou Z."/>
            <person name="Liu Y."/>
            <person name="Xu W."/>
            <person name="Pan J."/>
            <person name="Luo Z.H."/>
            <person name="Li M."/>
        </authorList>
    </citation>
    <scope>NUCLEOTIDE SEQUENCE [LARGE SCALE GENOMIC DNA]</scope>
    <source>
        <strain evidence="2">SpSt-413</strain>
    </source>
</reference>
<dbReference type="Pfam" id="PF07811">
    <property type="entry name" value="TadE"/>
    <property type="match status" value="1"/>
</dbReference>
<evidence type="ECO:0000259" key="1">
    <source>
        <dbReference type="Pfam" id="PF07811"/>
    </source>
</evidence>
<organism evidence="2">
    <name type="scientific">Fundidesulfovibrio putealis</name>
    <dbReference type="NCBI Taxonomy" id="270496"/>
    <lineage>
        <taxon>Bacteria</taxon>
        <taxon>Pseudomonadati</taxon>
        <taxon>Thermodesulfobacteriota</taxon>
        <taxon>Desulfovibrionia</taxon>
        <taxon>Desulfovibrionales</taxon>
        <taxon>Desulfovibrionaceae</taxon>
        <taxon>Fundidesulfovibrio</taxon>
    </lineage>
</organism>
<comment type="caution">
    <text evidence="2">The sequence shown here is derived from an EMBL/GenBank/DDBJ whole genome shotgun (WGS) entry which is preliminary data.</text>
</comment>